<dbReference type="InterPro" id="IPR036179">
    <property type="entry name" value="Ig-like_dom_sf"/>
</dbReference>
<dbReference type="InterPro" id="IPR003961">
    <property type="entry name" value="FN3_dom"/>
</dbReference>
<dbReference type="Proteomes" id="UP000694843">
    <property type="component" value="Unplaced"/>
</dbReference>
<dbReference type="PANTHER" id="PTHR23278">
    <property type="entry name" value="SIDESTEP PROTEIN"/>
    <property type="match status" value="1"/>
</dbReference>
<evidence type="ECO:0000259" key="3">
    <source>
        <dbReference type="PROSITE" id="PS50835"/>
    </source>
</evidence>
<reference evidence="5" key="1">
    <citation type="submission" date="2025-08" db="UniProtKB">
        <authorList>
            <consortium name="RefSeq"/>
        </authorList>
    </citation>
    <scope>IDENTIFICATION</scope>
    <source>
        <tissue evidence="5">Whole organism</tissue>
    </source>
</reference>
<keyword evidence="4" id="KW-1185">Reference proteome</keyword>
<dbReference type="InterPro" id="IPR013783">
    <property type="entry name" value="Ig-like_fold"/>
</dbReference>
<name>A0A8B7NM65_HYAAZ</name>
<keyword evidence="2" id="KW-0472">Membrane</keyword>
<gene>
    <name evidence="5" type="primary">LOC108671708</name>
</gene>
<dbReference type="InterPro" id="IPR007110">
    <property type="entry name" value="Ig-like_dom"/>
</dbReference>
<feature type="transmembrane region" description="Helical" evidence="2">
    <location>
        <begin position="354"/>
        <end position="377"/>
    </location>
</feature>
<proteinExistence type="predicted"/>
<dbReference type="CDD" id="cd00063">
    <property type="entry name" value="FN3"/>
    <property type="match status" value="1"/>
</dbReference>
<protein>
    <submittedName>
        <fullName evidence="5">Uncharacterized protein LOC108671708</fullName>
    </submittedName>
</protein>
<sequence>MSNSLEIAILYSPVCGRTRPVLYSATLGQQVTLLCSVLANPTDVTFQWAFTNAVSQTQPPPGYYGLPSSSHTTTSLPPPGMTGVVRSEHGLEGRLKYQIRRIQDYGSVECRATNSVGSQTRPCVFAIRPPGIPSSKFACKVTKQSWASVAIACALTPSNFYNDDNSENVTDGSDVNAAVHSGDNAAGNKKFLKQILMKSVPGITENSIQNKVSAKPADHKRTTLEKDALGVRARSGKEPSLHNSQHDDSDQIAELRTDELHLENQRIKEASGVQIYDQDTKYLLTVRERHTNTLMHNTTGARGVFNLTGLTPGGDYVIRVWRVNRRGRSAPLTLETYTLRVAQNKMREDVVGDAAAVVLGIALTASALLLILVFSLVHKKIHNRHTQAEGPQFLQSTVTLDEESPNPLIPPADDLQSSVVPVEHQIVEVTPDLDGSECKTFSKTSVNLEAEEFFLEAPQRNQPSSSLNRSLFPESPVNMSSNSTISKLISGVERSRGSSRAQSSVGEIGTETNNISWRKSPFNYSSQFFNPPGMSSSTSASNEVEASNKFKDLERLGGVGVSELPAPSRNPNKKHYVRCQQLTQVANERESFL</sequence>
<organism evidence="4 5">
    <name type="scientific">Hyalella azteca</name>
    <name type="common">Amphipod</name>
    <dbReference type="NCBI Taxonomy" id="294128"/>
    <lineage>
        <taxon>Eukaryota</taxon>
        <taxon>Metazoa</taxon>
        <taxon>Ecdysozoa</taxon>
        <taxon>Arthropoda</taxon>
        <taxon>Crustacea</taxon>
        <taxon>Multicrustacea</taxon>
        <taxon>Malacostraca</taxon>
        <taxon>Eumalacostraca</taxon>
        <taxon>Peracarida</taxon>
        <taxon>Amphipoda</taxon>
        <taxon>Senticaudata</taxon>
        <taxon>Talitrida</taxon>
        <taxon>Talitroidea</taxon>
        <taxon>Hyalellidae</taxon>
        <taxon>Hyalella</taxon>
    </lineage>
</organism>
<feature type="region of interest" description="Disordered" evidence="1">
    <location>
        <begin position="225"/>
        <end position="250"/>
    </location>
</feature>
<dbReference type="KEGG" id="hazt:108671708"/>
<keyword evidence="2" id="KW-1133">Transmembrane helix</keyword>
<evidence type="ECO:0000256" key="1">
    <source>
        <dbReference type="SAM" id="MobiDB-lite"/>
    </source>
</evidence>
<dbReference type="PANTHER" id="PTHR23278:SF19">
    <property type="entry name" value="OBSCURIN"/>
    <property type="match status" value="1"/>
</dbReference>
<dbReference type="GeneID" id="108671708"/>
<dbReference type="SUPFAM" id="SSF48726">
    <property type="entry name" value="Immunoglobulin"/>
    <property type="match status" value="1"/>
</dbReference>
<evidence type="ECO:0000313" key="4">
    <source>
        <dbReference type="Proteomes" id="UP000694843"/>
    </source>
</evidence>
<accession>A0A8B7NM65</accession>
<dbReference type="OrthoDB" id="10028801at2759"/>
<feature type="domain" description="Ig-like" evidence="3">
    <location>
        <begin position="13"/>
        <end position="126"/>
    </location>
</feature>
<dbReference type="SUPFAM" id="SSF49265">
    <property type="entry name" value="Fibronectin type III"/>
    <property type="match status" value="1"/>
</dbReference>
<dbReference type="Gene3D" id="2.60.40.10">
    <property type="entry name" value="Immunoglobulins"/>
    <property type="match status" value="2"/>
</dbReference>
<dbReference type="RefSeq" id="XP_018014768.2">
    <property type="nucleotide sequence ID" value="XM_018159279.2"/>
</dbReference>
<dbReference type="InterPro" id="IPR036116">
    <property type="entry name" value="FN3_sf"/>
</dbReference>
<dbReference type="PROSITE" id="PS50835">
    <property type="entry name" value="IG_LIKE"/>
    <property type="match status" value="1"/>
</dbReference>
<evidence type="ECO:0000256" key="2">
    <source>
        <dbReference type="SAM" id="Phobius"/>
    </source>
</evidence>
<keyword evidence="2" id="KW-0812">Transmembrane</keyword>
<evidence type="ECO:0000313" key="5">
    <source>
        <dbReference type="RefSeq" id="XP_018014768.2"/>
    </source>
</evidence>
<dbReference type="AlphaFoldDB" id="A0A8B7NM65"/>